<accession>A0A229S7H3</accession>
<evidence type="ECO:0000313" key="2">
    <source>
        <dbReference type="Proteomes" id="UP000215563"/>
    </source>
</evidence>
<name>A0A229S7H3_AMYAL</name>
<sequence>MGDRFDLRQAKISNTAIGNHATTYNNSSADDASIPDLIKALASSREAIAESAPTPADRTEVLEALDRIEAELRSDKPRGAAVSARWQTVTSLVGTLSEPAGKIAELVTKLFG</sequence>
<evidence type="ECO:0008006" key="3">
    <source>
        <dbReference type="Google" id="ProtNLM"/>
    </source>
</evidence>
<dbReference type="AlphaFoldDB" id="A0A229S7H3"/>
<evidence type="ECO:0000313" key="1">
    <source>
        <dbReference type="EMBL" id="OXM54902.1"/>
    </source>
</evidence>
<proteinExistence type="predicted"/>
<protein>
    <recommendedName>
        <fullName evidence="3">DUF4404 domain-containing protein</fullName>
    </recommendedName>
</protein>
<gene>
    <name evidence="1" type="ORF">CFP75_01800</name>
</gene>
<organism evidence="1 2">
    <name type="scientific">Amycolatopsis alba DSM 44262</name>
    <dbReference type="NCBI Taxonomy" id="1125972"/>
    <lineage>
        <taxon>Bacteria</taxon>
        <taxon>Bacillati</taxon>
        <taxon>Actinomycetota</taxon>
        <taxon>Actinomycetes</taxon>
        <taxon>Pseudonocardiales</taxon>
        <taxon>Pseudonocardiaceae</taxon>
        <taxon>Amycolatopsis</taxon>
    </lineage>
</organism>
<dbReference type="OrthoDB" id="3629360at2"/>
<comment type="caution">
    <text evidence="1">The sequence shown here is derived from an EMBL/GenBank/DDBJ whole genome shotgun (WGS) entry which is preliminary data.</text>
</comment>
<dbReference type="Proteomes" id="UP000215563">
    <property type="component" value="Unassembled WGS sequence"/>
</dbReference>
<dbReference type="RefSeq" id="WP_020630066.1">
    <property type="nucleotide sequence ID" value="NZ_KB913032.1"/>
</dbReference>
<keyword evidence="2" id="KW-1185">Reference proteome</keyword>
<reference evidence="1 2" key="1">
    <citation type="submission" date="2017-07" db="EMBL/GenBank/DDBJ databases">
        <title>Amycolatopsis alba DSM 44262 Genome sequencing and assembly.</title>
        <authorList>
            <person name="Kaur N."/>
            <person name="Mayilraj S."/>
        </authorList>
    </citation>
    <scope>NUCLEOTIDE SEQUENCE [LARGE SCALE GENOMIC DNA]</scope>
    <source>
        <strain evidence="1 2">DSM 44262</strain>
    </source>
</reference>
<dbReference type="EMBL" id="NMQU01000008">
    <property type="protein sequence ID" value="OXM54902.1"/>
    <property type="molecule type" value="Genomic_DNA"/>
</dbReference>